<evidence type="ECO:0000256" key="1">
    <source>
        <dbReference type="ARBA" id="ARBA00022722"/>
    </source>
</evidence>
<comment type="similarity">
    <text evidence="5">Belongs to the RNase Y family.</text>
</comment>
<evidence type="ECO:0000259" key="8">
    <source>
        <dbReference type="PROSITE" id="PS51831"/>
    </source>
</evidence>
<dbReference type="NCBIfam" id="TIGR03319">
    <property type="entry name" value="RNase_Y"/>
    <property type="match status" value="1"/>
</dbReference>
<dbReference type="InterPro" id="IPR003607">
    <property type="entry name" value="HD/PDEase_dom"/>
</dbReference>
<organism evidence="9">
    <name type="scientific">Candidatus Atribacter allofermentans</name>
    <dbReference type="NCBI Taxonomy" id="1852833"/>
    <lineage>
        <taxon>Bacteria</taxon>
        <taxon>Pseudomonadati</taxon>
        <taxon>Atribacterota</taxon>
        <taxon>Atribacteria</taxon>
        <taxon>Atribacterales</taxon>
        <taxon>Atribacteraceae</taxon>
        <taxon>Atribacter</taxon>
    </lineage>
</organism>
<dbReference type="EC" id="3.1.-.-" evidence="5 6"/>
<evidence type="ECO:0000256" key="4">
    <source>
        <dbReference type="ARBA" id="ARBA00022884"/>
    </source>
</evidence>
<evidence type="ECO:0000256" key="3">
    <source>
        <dbReference type="ARBA" id="ARBA00022801"/>
    </source>
</evidence>
<dbReference type="InterPro" id="IPR006674">
    <property type="entry name" value="HD_domain"/>
</dbReference>
<dbReference type="HAMAP" id="MF_00335">
    <property type="entry name" value="RNase_Y"/>
    <property type="match status" value="1"/>
</dbReference>
<dbReference type="PANTHER" id="PTHR12826:SF15">
    <property type="entry name" value="RIBONUCLEASE Y"/>
    <property type="match status" value="1"/>
</dbReference>
<dbReference type="CDD" id="cd22431">
    <property type="entry name" value="KH-I_RNaseY"/>
    <property type="match status" value="1"/>
</dbReference>
<dbReference type="NCBIfam" id="TIGR00277">
    <property type="entry name" value="HDIG"/>
    <property type="match status" value="1"/>
</dbReference>
<proteinExistence type="inferred from homology"/>
<dbReference type="AlphaFoldDB" id="A0A1V5T3E4"/>
<dbReference type="InterPro" id="IPR036612">
    <property type="entry name" value="KH_dom_type_1_sf"/>
</dbReference>
<dbReference type="Gene3D" id="3.30.1370.10">
    <property type="entry name" value="K Homology domain, type 1"/>
    <property type="match status" value="1"/>
</dbReference>
<dbReference type="GO" id="GO:0006402">
    <property type="term" value="P:mRNA catabolic process"/>
    <property type="evidence" value="ECO:0007669"/>
    <property type="project" value="UniProtKB-UniRule"/>
</dbReference>
<comment type="function">
    <text evidence="5">Endoribonuclease that initiates mRNA decay.</text>
</comment>
<dbReference type="GO" id="GO:0016787">
    <property type="term" value="F:hydrolase activity"/>
    <property type="evidence" value="ECO:0007669"/>
    <property type="project" value="UniProtKB-KW"/>
</dbReference>
<dbReference type="Pfam" id="PF12072">
    <property type="entry name" value="RNase_Y_N"/>
    <property type="match status" value="1"/>
</dbReference>
<evidence type="ECO:0000256" key="7">
    <source>
        <dbReference type="SAM" id="Coils"/>
    </source>
</evidence>
<evidence type="ECO:0000256" key="5">
    <source>
        <dbReference type="HAMAP-Rule" id="MF_00335"/>
    </source>
</evidence>
<dbReference type="SMART" id="SM00322">
    <property type="entry name" value="KH"/>
    <property type="match status" value="1"/>
</dbReference>
<dbReference type="PANTHER" id="PTHR12826">
    <property type="entry name" value="RIBONUCLEASE Y"/>
    <property type="match status" value="1"/>
</dbReference>
<dbReference type="PROSITE" id="PS50084">
    <property type="entry name" value="KH_TYPE_1"/>
    <property type="match status" value="1"/>
</dbReference>
<evidence type="ECO:0000256" key="6">
    <source>
        <dbReference type="NCBIfam" id="TIGR03319"/>
    </source>
</evidence>
<dbReference type="GO" id="GO:0005886">
    <property type="term" value="C:plasma membrane"/>
    <property type="evidence" value="ECO:0007669"/>
    <property type="project" value="UniProtKB-UniRule"/>
</dbReference>
<dbReference type="SUPFAM" id="SSF54791">
    <property type="entry name" value="Eukaryotic type KH-domain (KH-domain type I)"/>
    <property type="match status" value="1"/>
</dbReference>
<comment type="caution">
    <text evidence="9">The sequence shown here is derived from an EMBL/GenBank/DDBJ whole genome shotgun (WGS) entry which is preliminary data.</text>
</comment>
<dbReference type="SUPFAM" id="SSF109604">
    <property type="entry name" value="HD-domain/PDEase-like"/>
    <property type="match status" value="1"/>
</dbReference>
<keyword evidence="4 5" id="KW-0694">RNA-binding</keyword>
<keyword evidence="1 5" id="KW-0540">Nuclease</keyword>
<dbReference type="GO" id="GO:0004521">
    <property type="term" value="F:RNA endonuclease activity"/>
    <property type="evidence" value="ECO:0007669"/>
    <property type="project" value="UniProtKB-UniRule"/>
</dbReference>
<dbReference type="InterPro" id="IPR017705">
    <property type="entry name" value="Ribonuclease_Y"/>
</dbReference>
<dbReference type="InterPro" id="IPR004087">
    <property type="entry name" value="KH_dom"/>
</dbReference>
<dbReference type="SMART" id="SM00471">
    <property type="entry name" value="HDc"/>
    <property type="match status" value="1"/>
</dbReference>
<feature type="domain" description="HD" evidence="8">
    <location>
        <begin position="329"/>
        <end position="422"/>
    </location>
</feature>
<feature type="coiled-coil region" evidence="7">
    <location>
        <begin position="26"/>
        <end position="136"/>
    </location>
</feature>
<sequence length="513" mass="58473">MLLVYILIGIVVGAGLGFKAGMSFKLKQMLQKKEDVEQKIQEMLQDANREAETIKKEASLSSKEQIIREKQALEEEMRKKRKDLQGFEARLLRREEMLERRNEQIEKRESYLQKIHEDAEKTLREVEEMKAKEVEELARIAGLTIEDARDELLDRLEKTLAFETGLRIKEAEENAKKEAEKNARHIVVQAVQRYAAEYTAENTVSIVSLPNDDMKGRIIGREGRNIRTFEMMTGVDLIIDDTPEAVIISSFDPIRREIARIALEKLILDGRIHPARIEELIERAKTQVEEKIIQEGEQALFDTGIKNVNSDLVKLLGKLYYRTSYGQNVLQHSKEVTHFAGIMASELGLNVNLAKRAGLLHDIGKSLDHEIEGPHAKIGAELAERYGEKWEIIHAIEAHHNDIEPQTIEAILIQAADAISASRPGARRESLEAYIKRLEQLEKISNSFDGVEKSYAIQAGREVRIIVKPEKVDDALSAKLAYDIVKKIEKELEYPGQIKVTVIRETRAVEYAK</sequence>
<evidence type="ECO:0000313" key="9">
    <source>
        <dbReference type="EMBL" id="OQA61275.1"/>
    </source>
</evidence>
<dbReference type="InterPro" id="IPR006675">
    <property type="entry name" value="HDIG_dom"/>
</dbReference>
<protein>
    <recommendedName>
        <fullName evidence="5 6">Ribonuclease Y</fullName>
        <shortName evidence="5">RNase Y</shortName>
        <ecNumber evidence="5 6">3.1.-.-</ecNumber>
    </recommendedName>
</protein>
<dbReference type="FunFam" id="1.10.3210.10:FF:000022">
    <property type="entry name" value="Ribonuclease Y"/>
    <property type="match status" value="1"/>
</dbReference>
<dbReference type="InterPro" id="IPR022711">
    <property type="entry name" value="RNase_Y_N"/>
</dbReference>
<dbReference type="Pfam" id="PF01966">
    <property type="entry name" value="HD"/>
    <property type="match status" value="1"/>
</dbReference>
<name>A0A1V5T3E4_9BACT</name>
<dbReference type="Pfam" id="PF00013">
    <property type="entry name" value="KH_1"/>
    <property type="match status" value="1"/>
</dbReference>
<dbReference type="CDD" id="cd00077">
    <property type="entry name" value="HDc"/>
    <property type="match status" value="1"/>
</dbReference>
<keyword evidence="3 5" id="KW-0378">Hydrolase</keyword>
<accession>A0A1V5T3E4</accession>
<dbReference type="EMBL" id="MWBQ01000021">
    <property type="protein sequence ID" value="OQA61275.1"/>
    <property type="molecule type" value="Genomic_DNA"/>
</dbReference>
<gene>
    <name evidence="5 9" type="primary">rny</name>
    <name evidence="9" type="ORF">BWY41_00226</name>
</gene>
<reference evidence="9" key="1">
    <citation type="submission" date="2017-02" db="EMBL/GenBank/DDBJ databases">
        <title>Delving into the versatile metabolic prowess of the omnipresent phylum Bacteroidetes.</title>
        <authorList>
            <person name="Nobu M.K."/>
            <person name="Mei R."/>
            <person name="Narihiro T."/>
            <person name="Kuroda K."/>
            <person name="Liu W.-T."/>
        </authorList>
    </citation>
    <scope>NUCLEOTIDE SEQUENCE</scope>
    <source>
        <strain evidence="9">ADurb.Bin276</strain>
    </source>
</reference>
<dbReference type="Proteomes" id="UP000485569">
    <property type="component" value="Unassembled WGS sequence"/>
</dbReference>
<evidence type="ECO:0000256" key="2">
    <source>
        <dbReference type="ARBA" id="ARBA00022759"/>
    </source>
</evidence>
<dbReference type="Gene3D" id="1.10.3210.10">
    <property type="entry name" value="Hypothetical protein af1432"/>
    <property type="match status" value="1"/>
</dbReference>
<dbReference type="GO" id="GO:0003723">
    <property type="term" value="F:RNA binding"/>
    <property type="evidence" value="ECO:0007669"/>
    <property type="project" value="UniProtKB-UniRule"/>
</dbReference>
<dbReference type="PROSITE" id="PS51831">
    <property type="entry name" value="HD"/>
    <property type="match status" value="1"/>
</dbReference>
<dbReference type="InterPro" id="IPR004088">
    <property type="entry name" value="KH_dom_type_1"/>
</dbReference>
<keyword evidence="7" id="KW-0175">Coiled coil</keyword>
<keyword evidence="2 5" id="KW-0255">Endonuclease</keyword>